<keyword evidence="10" id="KW-0325">Glycoprotein</keyword>
<keyword evidence="13" id="KW-1185">Reference proteome</keyword>
<dbReference type="GO" id="GO:0016020">
    <property type="term" value="C:membrane"/>
    <property type="evidence" value="ECO:0007669"/>
    <property type="project" value="UniProtKB-SubCell"/>
</dbReference>
<evidence type="ECO:0000256" key="1">
    <source>
        <dbReference type="ARBA" id="ARBA00004606"/>
    </source>
</evidence>
<keyword evidence="8" id="KW-0472">Membrane</keyword>
<dbReference type="SUPFAM" id="SSF56496">
    <property type="entry name" value="Fibrinogen C-terminal domain-like"/>
    <property type="match status" value="1"/>
</dbReference>
<dbReference type="InterPro" id="IPR020837">
    <property type="entry name" value="Fibrinogen_CS"/>
</dbReference>
<dbReference type="PROSITE" id="PS51406">
    <property type="entry name" value="FIBRINOGEN_C_2"/>
    <property type="match status" value="1"/>
</dbReference>
<reference evidence="12" key="1">
    <citation type="submission" date="2020-04" db="EMBL/GenBank/DDBJ databases">
        <authorList>
            <person name="Alioto T."/>
            <person name="Alioto T."/>
            <person name="Gomez Garrido J."/>
        </authorList>
    </citation>
    <scope>NUCLEOTIDE SEQUENCE</scope>
    <source>
        <strain evidence="12">A484AB</strain>
    </source>
</reference>
<dbReference type="InterPro" id="IPR036056">
    <property type="entry name" value="Fibrinogen-like_C"/>
</dbReference>
<keyword evidence="2" id="KW-0147">Chitin-binding</keyword>
<keyword evidence="9" id="KW-1015">Disulfide bond</keyword>
<evidence type="ECO:0000256" key="8">
    <source>
        <dbReference type="ARBA" id="ARBA00023136"/>
    </source>
</evidence>
<feature type="non-terminal residue" evidence="12">
    <location>
        <position position="665"/>
    </location>
</feature>
<protein>
    <submittedName>
        <fullName evidence="12">Uncharacterized protein</fullName>
    </submittedName>
</protein>
<keyword evidence="7" id="KW-1133">Transmembrane helix</keyword>
<dbReference type="AlphaFoldDB" id="A0A6S7GYT2"/>
<comment type="subcellular location">
    <subcellularLocation>
        <location evidence="1">Membrane</location>
        <topology evidence="1">Single-pass type II membrane protein</topology>
    </subcellularLocation>
</comment>
<accession>A0A6S7GYT2</accession>
<evidence type="ECO:0000313" key="12">
    <source>
        <dbReference type="EMBL" id="CAB3990607.1"/>
    </source>
</evidence>
<dbReference type="NCBIfam" id="NF040941">
    <property type="entry name" value="GGGWT_bact"/>
    <property type="match status" value="1"/>
</dbReference>
<evidence type="ECO:0000313" key="13">
    <source>
        <dbReference type="Proteomes" id="UP001152795"/>
    </source>
</evidence>
<keyword evidence="6" id="KW-0735">Signal-anchor</keyword>
<dbReference type="InterPro" id="IPR050373">
    <property type="entry name" value="Fibrinogen_C-term_domain"/>
</dbReference>
<evidence type="ECO:0000256" key="2">
    <source>
        <dbReference type="ARBA" id="ARBA00022669"/>
    </source>
</evidence>
<evidence type="ECO:0000256" key="4">
    <source>
        <dbReference type="ARBA" id="ARBA00022723"/>
    </source>
</evidence>
<sequence length="665" mass="75489">RWYFLGWSLKHKCTFYHTVLIQQIVDHEILLEKMQIYDDTNLTASGGTIDDVENAVNSDLENLRMWLNANKLSLNIAKTEFMLIGSRSLVHTVSDSNLNIMIENRPIKQVKECKTLGVIVDQHLSWKSNTESICKKITSAISVIRKLKEFVDRDTLVSIFNAIVQPYFTYCSEVCARIIMDMGNEVNAQIALNSLGLETLKVQRTKAKLSICFAKQTNEKSGPVKHVSILVCKSLNGYSPRGNIDTKSCDALCKSGKTTTGVYTIDPDGQGDFKVRCDMTSTPGRGWTIFQRRVDGSVDFYRNWNDYKNGFGKLAGEFWLGLDKIHRLSVSGHNVLRVDLESFENETRYANFGTFTVGNENEGYILSIGQYTGDAEDSMNYHNGMKFTTKDVDNDYFTNIQCAQTYKGAWWYNQCHHSNLNGQYLAGPHSSYADGVNWRDFKGYKYSLKTSEMKISVNSQVNILVLLNVLLRCELFYDLALKDQCRTERIESLQHLPNLKLSPKQETSTLSDQASFMLKTLHFDVLNFVVNDSYIASEEPLDITSGRSFMKTAKSIGPKILPCGMPEITGTQLDGTPSTTTFWLYKGGNRNLVFQGRNCLVAFIYFKFTERIENKMQYCTKTQKKEIQGLDHTDTCSPVRLSSLPAFRFLQMNNIDFNEVSDAAK</sequence>
<dbReference type="PANTHER" id="PTHR19143:SF45">
    <property type="entry name" value="FIBRINOGEN C DOMAIN-CONTAINING PROTEIN 1"/>
    <property type="match status" value="1"/>
</dbReference>
<keyword evidence="4" id="KW-0479">Metal-binding</keyword>
<gene>
    <name evidence="12" type="ORF">PACLA_8A009959</name>
</gene>
<comment type="subunit">
    <text evidence="11">Homotetramer; disulfide-linked.</text>
</comment>
<dbReference type="Proteomes" id="UP001152795">
    <property type="component" value="Unassembled WGS sequence"/>
</dbReference>
<dbReference type="OrthoDB" id="7735550at2759"/>
<comment type="caution">
    <text evidence="12">The sequence shown here is derived from an EMBL/GenBank/DDBJ whole genome shotgun (WGS) entry which is preliminary data.</text>
</comment>
<dbReference type="PANTHER" id="PTHR19143">
    <property type="entry name" value="FIBRINOGEN/TENASCIN/ANGIOPOEITIN"/>
    <property type="match status" value="1"/>
</dbReference>
<dbReference type="PROSITE" id="PS00514">
    <property type="entry name" value="FIBRINOGEN_C_1"/>
    <property type="match status" value="1"/>
</dbReference>
<dbReference type="SMART" id="SM00186">
    <property type="entry name" value="FBG"/>
    <property type="match status" value="1"/>
</dbReference>
<evidence type="ECO:0000256" key="5">
    <source>
        <dbReference type="ARBA" id="ARBA00022837"/>
    </source>
</evidence>
<dbReference type="GO" id="GO:0008061">
    <property type="term" value="F:chitin binding"/>
    <property type="evidence" value="ECO:0007669"/>
    <property type="project" value="UniProtKB-KW"/>
</dbReference>
<keyword evidence="3" id="KW-0812">Transmembrane</keyword>
<organism evidence="12 13">
    <name type="scientific">Paramuricea clavata</name>
    <name type="common">Red gorgonian</name>
    <name type="synonym">Violescent sea-whip</name>
    <dbReference type="NCBI Taxonomy" id="317549"/>
    <lineage>
        <taxon>Eukaryota</taxon>
        <taxon>Metazoa</taxon>
        <taxon>Cnidaria</taxon>
        <taxon>Anthozoa</taxon>
        <taxon>Octocorallia</taxon>
        <taxon>Malacalcyonacea</taxon>
        <taxon>Plexauridae</taxon>
        <taxon>Paramuricea</taxon>
    </lineage>
</organism>
<dbReference type="GO" id="GO:0046872">
    <property type="term" value="F:metal ion binding"/>
    <property type="evidence" value="ECO:0007669"/>
    <property type="project" value="UniProtKB-KW"/>
</dbReference>
<dbReference type="GO" id="GO:0005615">
    <property type="term" value="C:extracellular space"/>
    <property type="evidence" value="ECO:0007669"/>
    <property type="project" value="TreeGrafter"/>
</dbReference>
<evidence type="ECO:0000256" key="9">
    <source>
        <dbReference type="ARBA" id="ARBA00023157"/>
    </source>
</evidence>
<name>A0A6S7GYT2_PARCT</name>
<dbReference type="InterPro" id="IPR002181">
    <property type="entry name" value="Fibrinogen_a/b/g_C_dom"/>
</dbReference>
<evidence type="ECO:0000256" key="7">
    <source>
        <dbReference type="ARBA" id="ARBA00022989"/>
    </source>
</evidence>
<feature type="non-terminal residue" evidence="12">
    <location>
        <position position="1"/>
    </location>
</feature>
<dbReference type="InterPro" id="IPR014716">
    <property type="entry name" value="Fibrinogen_a/b/g_C_1"/>
</dbReference>
<evidence type="ECO:0000256" key="3">
    <source>
        <dbReference type="ARBA" id="ARBA00022692"/>
    </source>
</evidence>
<proteinExistence type="predicted"/>
<evidence type="ECO:0000256" key="11">
    <source>
        <dbReference type="ARBA" id="ARBA00038769"/>
    </source>
</evidence>
<dbReference type="FunFam" id="3.90.215.10:FF:000001">
    <property type="entry name" value="Tenascin isoform 1"/>
    <property type="match status" value="1"/>
</dbReference>
<dbReference type="CDD" id="cd00087">
    <property type="entry name" value="FReD"/>
    <property type="match status" value="1"/>
</dbReference>
<evidence type="ECO:0000256" key="6">
    <source>
        <dbReference type="ARBA" id="ARBA00022968"/>
    </source>
</evidence>
<keyword evidence="5" id="KW-0106">Calcium</keyword>
<dbReference type="Gene3D" id="3.90.215.10">
    <property type="entry name" value="Gamma Fibrinogen, chain A, domain 1"/>
    <property type="match status" value="1"/>
</dbReference>
<dbReference type="EMBL" id="CACRXK020001690">
    <property type="protein sequence ID" value="CAB3990607.1"/>
    <property type="molecule type" value="Genomic_DNA"/>
</dbReference>
<dbReference type="Pfam" id="PF00147">
    <property type="entry name" value="Fibrinogen_C"/>
    <property type="match status" value="1"/>
</dbReference>
<evidence type="ECO:0000256" key="10">
    <source>
        <dbReference type="ARBA" id="ARBA00023180"/>
    </source>
</evidence>